<organism evidence="7 8">
    <name type="scientific">Callorhinchus milii</name>
    <name type="common">Ghost shark</name>
    <dbReference type="NCBI Taxonomy" id="7868"/>
    <lineage>
        <taxon>Eukaryota</taxon>
        <taxon>Metazoa</taxon>
        <taxon>Chordata</taxon>
        <taxon>Craniata</taxon>
        <taxon>Vertebrata</taxon>
        <taxon>Chondrichthyes</taxon>
        <taxon>Holocephali</taxon>
        <taxon>Chimaeriformes</taxon>
        <taxon>Callorhinchidae</taxon>
        <taxon>Callorhinchus</taxon>
    </lineage>
</organism>
<evidence type="ECO:0000256" key="4">
    <source>
        <dbReference type="ARBA" id="ARBA00022989"/>
    </source>
</evidence>
<name>A0A4W3J4E1_CALMI</name>
<dbReference type="PANTHER" id="PTHR11119">
    <property type="entry name" value="XANTHINE-URACIL / VITAMIN C PERMEASE FAMILY MEMBER"/>
    <property type="match status" value="1"/>
</dbReference>
<dbReference type="GO" id="GO:0022857">
    <property type="term" value="F:transmembrane transporter activity"/>
    <property type="evidence" value="ECO:0007669"/>
    <property type="project" value="InterPro"/>
</dbReference>
<feature type="transmembrane region" description="Helical" evidence="6">
    <location>
        <begin position="320"/>
        <end position="340"/>
    </location>
</feature>
<dbReference type="InParanoid" id="A0A4W3J4E1"/>
<sequence>MIFITQSTGINGSNHNGTADVGPCEAGRCPDQEAEVRDRWRHGLSQVRGAVVISGAVRVLLGLCGVYGLLSRHCGPMVLAPLLLIIGLSFYKEATHFSSSHWGISAAFIVLVVLLSQHFGSCFVPIWRWRRSQGFSVCAYIPLFRIFSLLFPTLCLWLSSVILRELQIMEPYPAGKIPGILNSSSSNNSSAQRVPWLKIPYPGEWGPPAFTVQAVCIGITMATATSISSMGCYIMAAKVLGCPHPPRDAHNRGISLEGLGSCVAAFLGSAFGISSSVPNVGALMLTQVQARRSVHINGLLCLLLGMSPKLTSFLSMVPPAIHGGMLSVTYTTAVAVGVSYFQFTDIDSGRNIFIIGFAVFMALLVPRWFLQHPQHISTGVRSLDIFILSLLSMPVIQGGILAYLLDNTVSGTLAERGLVAGFPGLTSVEEGQPGPRDSTNVYRLPAAVRRLLECLSLRSFPLRNLCPDSDLPLVLPGSPEEKTDFLPCPREGEGGGTPAIDASKELGVLGC</sequence>
<reference evidence="8" key="2">
    <citation type="journal article" date="2007" name="PLoS Biol.">
        <title>Survey sequencing and comparative analysis of the elephant shark (Callorhinchus milii) genome.</title>
        <authorList>
            <person name="Venkatesh B."/>
            <person name="Kirkness E.F."/>
            <person name="Loh Y.H."/>
            <person name="Halpern A.L."/>
            <person name="Lee A.P."/>
            <person name="Johnson J."/>
            <person name="Dandona N."/>
            <person name="Viswanathan L.D."/>
            <person name="Tay A."/>
            <person name="Venter J.C."/>
            <person name="Strausberg R.L."/>
            <person name="Brenner S."/>
        </authorList>
    </citation>
    <scope>NUCLEOTIDE SEQUENCE [LARGE SCALE GENOMIC DNA]</scope>
</reference>
<evidence type="ECO:0000256" key="2">
    <source>
        <dbReference type="ARBA" id="ARBA00008821"/>
    </source>
</evidence>
<dbReference type="STRING" id="7868.ENSCMIP00000033058"/>
<reference evidence="8" key="1">
    <citation type="journal article" date="2006" name="Science">
        <title>Ancient noncoding elements conserved in the human genome.</title>
        <authorList>
            <person name="Venkatesh B."/>
            <person name="Kirkness E.F."/>
            <person name="Loh Y.H."/>
            <person name="Halpern A.L."/>
            <person name="Lee A.P."/>
            <person name="Johnson J."/>
            <person name="Dandona N."/>
            <person name="Viswanathan L.D."/>
            <person name="Tay A."/>
            <person name="Venter J.C."/>
            <person name="Strausberg R.L."/>
            <person name="Brenner S."/>
        </authorList>
    </citation>
    <scope>NUCLEOTIDE SEQUENCE [LARGE SCALE GENOMIC DNA]</scope>
</reference>
<evidence type="ECO:0000313" key="8">
    <source>
        <dbReference type="Proteomes" id="UP000314986"/>
    </source>
</evidence>
<dbReference type="GO" id="GO:0016020">
    <property type="term" value="C:membrane"/>
    <property type="evidence" value="ECO:0007669"/>
    <property type="project" value="UniProtKB-SubCell"/>
</dbReference>
<accession>A0A4W3J4E1</accession>
<dbReference type="AlphaFoldDB" id="A0A4W3J4E1"/>
<feature type="transmembrane region" description="Helical" evidence="6">
    <location>
        <begin position="103"/>
        <end position="127"/>
    </location>
</feature>
<dbReference type="Proteomes" id="UP000314986">
    <property type="component" value="Unassembled WGS sequence"/>
</dbReference>
<proteinExistence type="inferred from homology"/>
<keyword evidence="5 6" id="KW-0472">Membrane</keyword>
<dbReference type="Ensembl" id="ENSCMIT00000033563.1">
    <property type="protein sequence ID" value="ENSCMIP00000033058.1"/>
    <property type="gene ID" value="ENSCMIG00000014132.1"/>
</dbReference>
<keyword evidence="8" id="KW-1185">Reference proteome</keyword>
<feature type="transmembrane region" description="Helical" evidence="6">
    <location>
        <begin position="75"/>
        <end position="91"/>
    </location>
</feature>
<evidence type="ECO:0000256" key="6">
    <source>
        <dbReference type="SAM" id="Phobius"/>
    </source>
</evidence>
<evidence type="ECO:0008006" key="9">
    <source>
        <dbReference type="Google" id="ProtNLM"/>
    </source>
</evidence>
<comment type="similarity">
    <text evidence="2">Belongs to the nucleobase:cation symporter-2 (NCS2) (TC 2.A.40) family.</text>
</comment>
<comment type="subcellular location">
    <subcellularLocation>
        <location evidence="1">Membrane</location>
        <topology evidence="1">Multi-pass membrane protein</topology>
    </subcellularLocation>
</comment>
<evidence type="ECO:0000256" key="1">
    <source>
        <dbReference type="ARBA" id="ARBA00004141"/>
    </source>
</evidence>
<protein>
    <recommendedName>
        <fullName evidence="9">Solute carrier family 23 member 3</fullName>
    </recommendedName>
</protein>
<keyword evidence="4 6" id="KW-1133">Transmembrane helix</keyword>
<reference evidence="7" key="5">
    <citation type="submission" date="2025-09" db="UniProtKB">
        <authorList>
            <consortium name="Ensembl"/>
        </authorList>
    </citation>
    <scope>IDENTIFICATION</scope>
</reference>
<keyword evidence="3 6" id="KW-0812">Transmembrane</keyword>
<feature type="transmembrane region" description="Helical" evidence="6">
    <location>
        <begin position="352"/>
        <end position="370"/>
    </location>
</feature>
<evidence type="ECO:0000313" key="7">
    <source>
        <dbReference type="Ensembl" id="ENSCMIP00000033058.1"/>
    </source>
</evidence>
<feature type="transmembrane region" description="Helical" evidence="6">
    <location>
        <begin position="139"/>
        <end position="163"/>
    </location>
</feature>
<evidence type="ECO:0000256" key="5">
    <source>
        <dbReference type="ARBA" id="ARBA00023136"/>
    </source>
</evidence>
<dbReference type="Pfam" id="PF00860">
    <property type="entry name" value="Xan_ur_permease"/>
    <property type="match status" value="1"/>
</dbReference>
<evidence type="ECO:0000256" key="3">
    <source>
        <dbReference type="ARBA" id="ARBA00022692"/>
    </source>
</evidence>
<feature type="transmembrane region" description="Helical" evidence="6">
    <location>
        <begin position="385"/>
        <end position="405"/>
    </location>
</feature>
<dbReference type="GeneTree" id="ENSGT00950000182953"/>
<dbReference type="InterPro" id="IPR006043">
    <property type="entry name" value="NCS2"/>
</dbReference>
<reference evidence="8" key="3">
    <citation type="journal article" date="2014" name="Nature">
        <title>Elephant shark genome provides unique insights into gnathostome evolution.</title>
        <authorList>
            <consortium name="International Elephant Shark Genome Sequencing Consortium"/>
            <person name="Venkatesh B."/>
            <person name="Lee A.P."/>
            <person name="Ravi V."/>
            <person name="Maurya A.K."/>
            <person name="Lian M.M."/>
            <person name="Swann J.B."/>
            <person name="Ohta Y."/>
            <person name="Flajnik M.F."/>
            <person name="Sutoh Y."/>
            <person name="Kasahara M."/>
            <person name="Hoon S."/>
            <person name="Gangu V."/>
            <person name="Roy S.W."/>
            <person name="Irimia M."/>
            <person name="Korzh V."/>
            <person name="Kondrychyn I."/>
            <person name="Lim Z.W."/>
            <person name="Tay B.H."/>
            <person name="Tohari S."/>
            <person name="Kong K.W."/>
            <person name="Ho S."/>
            <person name="Lorente-Galdos B."/>
            <person name="Quilez J."/>
            <person name="Marques-Bonet T."/>
            <person name="Raney B.J."/>
            <person name="Ingham P.W."/>
            <person name="Tay A."/>
            <person name="Hillier L.W."/>
            <person name="Minx P."/>
            <person name="Boehm T."/>
            <person name="Wilson R.K."/>
            <person name="Brenner S."/>
            <person name="Warren W.C."/>
        </authorList>
    </citation>
    <scope>NUCLEOTIDE SEQUENCE [LARGE SCALE GENOMIC DNA]</scope>
</reference>
<dbReference type="OMA" id="LTWGLSC"/>
<reference evidence="7" key="4">
    <citation type="submission" date="2025-08" db="UniProtKB">
        <authorList>
            <consortium name="Ensembl"/>
        </authorList>
    </citation>
    <scope>IDENTIFICATION</scope>
</reference>